<proteinExistence type="inferred from homology"/>
<feature type="domain" description="Peptidase M48" evidence="8">
    <location>
        <begin position="127"/>
        <end position="198"/>
    </location>
</feature>
<comment type="similarity">
    <text evidence="6">Belongs to the peptidase M48 family.</text>
</comment>
<accession>A0A5D4JMH1</accession>
<evidence type="ECO:0000256" key="7">
    <source>
        <dbReference type="SAM" id="Phobius"/>
    </source>
</evidence>
<keyword evidence="7" id="KW-1133">Transmembrane helix</keyword>
<sequence>MTAAALLTYAAAVGVAGPLVLRGPRWAHRSPGPALAVWLGLSLSFIAAVILAAAQAVPPDGRVHIGLIGLLHACGLALGTPVDAPGAREAALAVAGWIPPVAVVLWVGFWYCRALLQGRRWRRRHAAAVDLVGRYAPRHQAVVLQHDAPAAYCLPGRDPRIVITQGTLDALSPLQLAAVLAHERAHITGRHHLVLAAVEAFGRAFPGLPLARQSHTEVALLLEMLADDRAVRRHGGDAVAVALCEVAAGSAPKAAFAAGGSGALVRMRRVLTPAPAHHLALRSTILLAAGLTPALPFLVACRA</sequence>
<dbReference type="EMBL" id="VSZQ01000001">
    <property type="protein sequence ID" value="TYR66551.1"/>
    <property type="molecule type" value="Genomic_DNA"/>
</dbReference>
<evidence type="ECO:0000256" key="3">
    <source>
        <dbReference type="ARBA" id="ARBA00022801"/>
    </source>
</evidence>
<keyword evidence="2" id="KW-0479">Metal-binding</keyword>
<dbReference type="GO" id="GO:0006508">
    <property type="term" value="P:proteolysis"/>
    <property type="evidence" value="ECO:0007669"/>
    <property type="project" value="UniProtKB-KW"/>
</dbReference>
<dbReference type="PANTHER" id="PTHR34978:SF3">
    <property type="entry name" value="SLR0241 PROTEIN"/>
    <property type="match status" value="1"/>
</dbReference>
<dbReference type="Proteomes" id="UP000323242">
    <property type="component" value="Unassembled WGS sequence"/>
</dbReference>
<keyword evidence="5 6" id="KW-0482">Metalloprotease</keyword>
<keyword evidence="7" id="KW-0812">Transmembrane</keyword>
<dbReference type="AlphaFoldDB" id="A0A5D4JMH1"/>
<evidence type="ECO:0000256" key="6">
    <source>
        <dbReference type="RuleBase" id="RU003983"/>
    </source>
</evidence>
<dbReference type="GO" id="GO:0046872">
    <property type="term" value="F:metal ion binding"/>
    <property type="evidence" value="ECO:0007669"/>
    <property type="project" value="UniProtKB-KW"/>
</dbReference>
<evidence type="ECO:0000313" key="9">
    <source>
        <dbReference type="EMBL" id="TYR66551.1"/>
    </source>
</evidence>
<name>A0A5D4JMH1_9ACTN</name>
<reference evidence="9 10" key="1">
    <citation type="submission" date="2019-08" db="EMBL/GenBank/DDBJ databases">
        <title>Draft genome for granaticin producer strain Streptomyces parvus C05.</title>
        <authorList>
            <person name="Gonzalez-Pimentel J.L."/>
        </authorList>
    </citation>
    <scope>NUCLEOTIDE SEQUENCE [LARGE SCALE GENOMIC DNA]</scope>
    <source>
        <strain evidence="9 10">C05</strain>
    </source>
</reference>
<gene>
    <name evidence="9" type="ORF">FY004_00315</name>
</gene>
<comment type="caution">
    <text evidence="9">The sequence shown here is derived from an EMBL/GenBank/DDBJ whole genome shotgun (WGS) entry which is preliminary data.</text>
</comment>
<keyword evidence="10" id="KW-1185">Reference proteome</keyword>
<evidence type="ECO:0000259" key="8">
    <source>
        <dbReference type="Pfam" id="PF01435"/>
    </source>
</evidence>
<evidence type="ECO:0000256" key="5">
    <source>
        <dbReference type="ARBA" id="ARBA00023049"/>
    </source>
</evidence>
<keyword evidence="3 6" id="KW-0378">Hydrolase</keyword>
<evidence type="ECO:0000256" key="4">
    <source>
        <dbReference type="ARBA" id="ARBA00022833"/>
    </source>
</evidence>
<dbReference type="PANTHER" id="PTHR34978">
    <property type="entry name" value="POSSIBLE SENSOR-TRANSDUCER PROTEIN BLAR"/>
    <property type="match status" value="1"/>
</dbReference>
<feature type="transmembrane region" description="Helical" evidence="7">
    <location>
        <begin position="32"/>
        <end position="53"/>
    </location>
</feature>
<dbReference type="InterPro" id="IPR052173">
    <property type="entry name" value="Beta-lactam_resp_regulator"/>
</dbReference>
<dbReference type="InterPro" id="IPR001915">
    <property type="entry name" value="Peptidase_M48"/>
</dbReference>
<evidence type="ECO:0000313" key="10">
    <source>
        <dbReference type="Proteomes" id="UP000323242"/>
    </source>
</evidence>
<comment type="cofactor">
    <cofactor evidence="6">
        <name>Zn(2+)</name>
        <dbReference type="ChEBI" id="CHEBI:29105"/>
    </cofactor>
    <text evidence="6">Binds 1 zinc ion per subunit.</text>
</comment>
<keyword evidence="7" id="KW-0472">Membrane</keyword>
<keyword evidence="4 6" id="KW-0862">Zinc</keyword>
<dbReference type="RefSeq" id="WP_148901108.1">
    <property type="nucleotide sequence ID" value="NZ_VSZQ01000001.1"/>
</dbReference>
<dbReference type="GO" id="GO:0004222">
    <property type="term" value="F:metalloendopeptidase activity"/>
    <property type="evidence" value="ECO:0007669"/>
    <property type="project" value="InterPro"/>
</dbReference>
<dbReference type="CDD" id="cd07326">
    <property type="entry name" value="M56_BlaR1_MecR1_like"/>
    <property type="match status" value="1"/>
</dbReference>
<feature type="transmembrane region" description="Helical" evidence="7">
    <location>
        <begin position="94"/>
        <end position="116"/>
    </location>
</feature>
<organism evidence="9 10">
    <name type="scientific">Streptomyces parvus</name>
    <dbReference type="NCBI Taxonomy" id="66428"/>
    <lineage>
        <taxon>Bacteria</taxon>
        <taxon>Bacillati</taxon>
        <taxon>Actinomycetota</taxon>
        <taxon>Actinomycetes</taxon>
        <taxon>Kitasatosporales</taxon>
        <taxon>Streptomycetaceae</taxon>
        <taxon>Streptomyces</taxon>
    </lineage>
</organism>
<keyword evidence="1 6" id="KW-0645">Protease</keyword>
<dbReference type="Pfam" id="PF01435">
    <property type="entry name" value="Peptidase_M48"/>
    <property type="match status" value="1"/>
</dbReference>
<evidence type="ECO:0000256" key="1">
    <source>
        <dbReference type="ARBA" id="ARBA00022670"/>
    </source>
</evidence>
<dbReference type="Gene3D" id="3.30.2010.10">
    <property type="entry name" value="Metalloproteases ('zincins'), catalytic domain"/>
    <property type="match status" value="1"/>
</dbReference>
<protein>
    <submittedName>
        <fullName evidence="9">M56 family metallopeptidase</fullName>
    </submittedName>
</protein>
<evidence type="ECO:0000256" key="2">
    <source>
        <dbReference type="ARBA" id="ARBA00022723"/>
    </source>
</evidence>